<reference evidence="2" key="1">
    <citation type="submission" date="2020-11" db="EMBL/GenBank/DDBJ databases">
        <authorList>
            <consortium name="DOE Joint Genome Institute"/>
            <person name="Ahrendt S."/>
            <person name="Riley R."/>
            <person name="Andreopoulos W."/>
            <person name="Labutti K."/>
            <person name="Pangilinan J."/>
            <person name="Ruiz-Duenas F.J."/>
            <person name="Barrasa J.M."/>
            <person name="Sanchez-Garcia M."/>
            <person name="Camarero S."/>
            <person name="Miyauchi S."/>
            <person name="Serrano A."/>
            <person name="Linde D."/>
            <person name="Babiker R."/>
            <person name="Drula E."/>
            <person name="Ayuso-Fernandez I."/>
            <person name="Pacheco R."/>
            <person name="Padilla G."/>
            <person name="Ferreira P."/>
            <person name="Barriuso J."/>
            <person name="Kellner H."/>
            <person name="Castanera R."/>
            <person name="Alfaro M."/>
            <person name="Ramirez L."/>
            <person name="Pisabarro A.G."/>
            <person name="Kuo A."/>
            <person name="Tritt A."/>
            <person name="Lipzen A."/>
            <person name="He G."/>
            <person name="Yan M."/>
            <person name="Ng V."/>
            <person name="Cullen D."/>
            <person name="Martin F."/>
            <person name="Rosso M.-N."/>
            <person name="Henrissat B."/>
            <person name="Hibbett D."/>
            <person name="Martinez A.T."/>
            <person name="Grigoriev I.V."/>
        </authorList>
    </citation>
    <scope>NUCLEOTIDE SEQUENCE</scope>
    <source>
        <strain evidence="2">CBS 506.95</strain>
    </source>
</reference>
<evidence type="ECO:0000256" key="1">
    <source>
        <dbReference type="SAM" id="Coils"/>
    </source>
</evidence>
<dbReference type="Proteomes" id="UP000807306">
    <property type="component" value="Unassembled WGS sequence"/>
</dbReference>
<feature type="coiled-coil region" evidence="1">
    <location>
        <begin position="44"/>
        <end position="71"/>
    </location>
</feature>
<dbReference type="AlphaFoldDB" id="A0A9P6JNV4"/>
<accession>A0A9P6JNV4</accession>
<dbReference type="EMBL" id="MU157865">
    <property type="protein sequence ID" value="KAF9527014.1"/>
    <property type="molecule type" value="Genomic_DNA"/>
</dbReference>
<evidence type="ECO:0000313" key="3">
    <source>
        <dbReference type="Proteomes" id="UP000807306"/>
    </source>
</evidence>
<gene>
    <name evidence="2" type="ORF">CPB83DRAFT_908022</name>
</gene>
<keyword evidence="1" id="KW-0175">Coiled coil</keyword>
<proteinExistence type="predicted"/>
<sequence>MLEGTSYSQPQPTSAAILHRITSLLVEERQSEQMAAQSQMQGVMVYAQRQIDDAKAQQDAVEEKLALANQRIGYLEALLDEMYTKSPSLASKESDSETAIRVAFTTLAASSFSNEEVEDTTHLFMARWIPLINELGSTVILPNALWSSPVIDSVIQMCLNNVLHYKAQIEGQERTIQYLLANPPGYGDN</sequence>
<keyword evidence="3" id="KW-1185">Reference proteome</keyword>
<protein>
    <submittedName>
        <fullName evidence="2">Uncharacterized protein</fullName>
    </submittedName>
</protein>
<organism evidence="2 3">
    <name type="scientific">Crepidotus variabilis</name>
    <dbReference type="NCBI Taxonomy" id="179855"/>
    <lineage>
        <taxon>Eukaryota</taxon>
        <taxon>Fungi</taxon>
        <taxon>Dikarya</taxon>
        <taxon>Basidiomycota</taxon>
        <taxon>Agaricomycotina</taxon>
        <taxon>Agaricomycetes</taxon>
        <taxon>Agaricomycetidae</taxon>
        <taxon>Agaricales</taxon>
        <taxon>Agaricineae</taxon>
        <taxon>Crepidotaceae</taxon>
        <taxon>Crepidotus</taxon>
    </lineage>
</organism>
<evidence type="ECO:0000313" key="2">
    <source>
        <dbReference type="EMBL" id="KAF9527014.1"/>
    </source>
</evidence>
<comment type="caution">
    <text evidence="2">The sequence shown here is derived from an EMBL/GenBank/DDBJ whole genome shotgun (WGS) entry which is preliminary data.</text>
</comment>
<name>A0A9P6JNV4_9AGAR</name>